<protein>
    <submittedName>
        <fullName evidence="4">Uncharacterized protein</fullName>
    </submittedName>
</protein>
<sequence>MKKMAILIILLCSLMSFLIVYGEDNADSGTGDTSGAAKGKGFYRSTEYMYKVSVYVGLSDETNKNSPIEEFKMIGNAPVFVKPATFSIPSNAVNSLGNKIDYQKGESLSNIQLSSNKIIVDNPPPIPITNGGNIDAVKSYFGDVNTLDMLINAFADQKGTTREGLVGNIKFTIEGETKTYPPEEILPIKVNGQYQNKVSWLVVYEPVIISYLKPDSNGYRQLLAFTATEYAMAQKLGYFNFFWGSTGQYIAGMTHSALPNSIVLEKSWVGVPALSPLNDKKHWSDDRIIEGGGIGMRILEANGTDAIENDTTYDYSYRVDTDVITSVRVKAVNGDITPDSRHRTTDTRKDIYKNPSDNKAYVTIKANGQSVTTPIVLPNGDSEYVWLKWHTPSTPQDIEVTVNITGNPSARLENGSRHTTFTVKIEDLSENEPPDPRPTDTMPNFKIPSIPKKADKLNAQWGVYSAVWQPDFVWHENMVRYHSGCHDKRDSEGNKIGTCHHYKYVDEGWWLDYGEWVYTYKSYTASINADMKIVPDGYNPTAKESYGKYTMASGYGVDINVDTGISTDAPSSHYTIPQNVITYFPEFHYDTYWRLLEKTNSKGFEFKKNIYSTFNSRTHFTPLPYPDGKYDVYANVIDCWTPDGMLRMNLSDGVTIDGSVYDNWHIAPDK</sequence>
<dbReference type="RefSeq" id="WP_079492866.1">
    <property type="nucleotide sequence ID" value="NZ_FUZT01000007.1"/>
</dbReference>
<dbReference type="InterPro" id="IPR058508">
    <property type="entry name" value="DUF8195"/>
</dbReference>
<keyword evidence="1" id="KW-0732">Signal</keyword>
<dbReference type="Pfam" id="PF26615">
    <property type="entry name" value="DUF8195"/>
    <property type="match status" value="1"/>
</dbReference>
<organism evidence="4 5">
    <name type="scientific">Maledivibacter halophilus</name>
    <dbReference type="NCBI Taxonomy" id="36842"/>
    <lineage>
        <taxon>Bacteria</taxon>
        <taxon>Bacillati</taxon>
        <taxon>Bacillota</taxon>
        <taxon>Clostridia</taxon>
        <taxon>Peptostreptococcales</taxon>
        <taxon>Caminicellaceae</taxon>
        <taxon>Maledivibacter</taxon>
    </lineage>
</organism>
<gene>
    <name evidence="4" type="ORF">SAMN02194393_03158</name>
</gene>
<accession>A0A1T5LNP4</accession>
<evidence type="ECO:0000259" key="2">
    <source>
        <dbReference type="Pfam" id="PF26614"/>
    </source>
</evidence>
<evidence type="ECO:0000313" key="5">
    <source>
        <dbReference type="Proteomes" id="UP000190285"/>
    </source>
</evidence>
<reference evidence="4 5" key="1">
    <citation type="submission" date="2017-02" db="EMBL/GenBank/DDBJ databases">
        <authorList>
            <person name="Peterson S.W."/>
        </authorList>
    </citation>
    <scope>NUCLEOTIDE SEQUENCE [LARGE SCALE GENOMIC DNA]</scope>
    <source>
        <strain evidence="4 5">M1</strain>
    </source>
</reference>
<feature type="signal peptide" evidence="1">
    <location>
        <begin position="1"/>
        <end position="22"/>
    </location>
</feature>
<dbReference type="Pfam" id="PF26614">
    <property type="entry name" value="DUF8194"/>
    <property type="match status" value="1"/>
</dbReference>
<dbReference type="EMBL" id="FUZT01000007">
    <property type="protein sequence ID" value="SKC77603.1"/>
    <property type="molecule type" value="Genomic_DNA"/>
</dbReference>
<evidence type="ECO:0000259" key="3">
    <source>
        <dbReference type="Pfam" id="PF26615"/>
    </source>
</evidence>
<dbReference type="STRING" id="36842.SAMN02194393_03158"/>
<proteinExistence type="predicted"/>
<keyword evidence="5" id="KW-1185">Reference proteome</keyword>
<feature type="domain" description="DUF8195" evidence="3">
    <location>
        <begin position="431"/>
        <end position="664"/>
    </location>
</feature>
<feature type="chain" id="PRO_5013115157" evidence="1">
    <location>
        <begin position="23"/>
        <end position="670"/>
    </location>
</feature>
<feature type="domain" description="DUF8194" evidence="2">
    <location>
        <begin position="312"/>
        <end position="426"/>
    </location>
</feature>
<evidence type="ECO:0000256" key="1">
    <source>
        <dbReference type="SAM" id="SignalP"/>
    </source>
</evidence>
<dbReference type="Proteomes" id="UP000190285">
    <property type="component" value="Unassembled WGS sequence"/>
</dbReference>
<evidence type="ECO:0000313" key="4">
    <source>
        <dbReference type="EMBL" id="SKC77603.1"/>
    </source>
</evidence>
<dbReference type="AlphaFoldDB" id="A0A1T5LNP4"/>
<name>A0A1T5LNP4_9FIRM</name>
<dbReference type="InterPro" id="IPR058507">
    <property type="entry name" value="DUF8194"/>
</dbReference>